<reference evidence="5" key="1">
    <citation type="journal article" date="2023" name="Insect Mol. Biol.">
        <title>Genome sequencing provides insights into the evolution of gene families encoding plant cell wall-degrading enzymes in longhorned beetles.</title>
        <authorList>
            <person name="Shin N.R."/>
            <person name="Okamura Y."/>
            <person name="Kirsch R."/>
            <person name="Pauchet Y."/>
        </authorList>
    </citation>
    <scope>NUCLEOTIDE SEQUENCE</scope>
    <source>
        <strain evidence="5">RBIC_L_NR</strain>
    </source>
</reference>
<name>A0AAV8Z7Y5_9CUCU</name>
<evidence type="ECO:0000313" key="6">
    <source>
        <dbReference type="Proteomes" id="UP001162156"/>
    </source>
</evidence>
<gene>
    <name evidence="5" type="ORF">NQ314_006090</name>
</gene>
<dbReference type="PANTHER" id="PTHR12486">
    <property type="entry name" value="APRATAXIN-RELATED"/>
    <property type="match status" value="1"/>
</dbReference>
<evidence type="ECO:0000256" key="1">
    <source>
        <dbReference type="ARBA" id="ARBA00022741"/>
    </source>
</evidence>
<evidence type="ECO:0000256" key="2">
    <source>
        <dbReference type="ARBA" id="ARBA00022801"/>
    </source>
</evidence>
<dbReference type="GO" id="GO:0016787">
    <property type="term" value="F:hydrolase activity"/>
    <property type="evidence" value="ECO:0007669"/>
    <property type="project" value="UniProtKB-KW"/>
</dbReference>
<dbReference type="GO" id="GO:0000166">
    <property type="term" value="F:nucleotide binding"/>
    <property type="evidence" value="ECO:0007669"/>
    <property type="project" value="UniProtKB-KW"/>
</dbReference>
<evidence type="ECO:0000313" key="5">
    <source>
        <dbReference type="EMBL" id="KAJ8960362.1"/>
    </source>
</evidence>
<dbReference type="EMBL" id="JANEYF010001645">
    <property type="protein sequence ID" value="KAJ8960362.1"/>
    <property type="molecule type" value="Genomic_DNA"/>
</dbReference>
<evidence type="ECO:0000256" key="4">
    <source>
        <dbReference type="ARBA" id="ARBA00025764"/>
    </source>
</evidence>
<dbReference type="SUPFAM" id="SSF54197">
    <property type="entry name" value="HIT-like"/>
    <property type="match status" value="1"/>
</dbReference>
<dbReference type="Proteomes" id="UP001162156">
    <property type="component" value="Unassembled WGS sequence"/>
</dbReference>
<comment type="similarity">
    <text evidence="4">Belongs to the HINT family.</text>
</comment>
<protein>
    <recommendedName>
        <fullName evidence="7">HIT domain-containing protein</fullName>
    </recommendedName>
</protein>
<organism evidence="5 6">
    <name type="scientific">Rhamnusium bicolor</name>
    <dbReference type="NCBI Taxonomy" id="1586634"/>
    <lineage>
        <taxon>Eukaryota</taxon>
        <taxon>Metazoa</taxon>
        <taxon>Ecdysozoa</taxon>
        <taxon>Arthropoda</taxon>
        <taxon>Hexapoda</taxon>
        <taxon>Insecta</taxon>
        <taxon>Pterygota</taxon>
        <taxon>Neoptera</taxon>
        <taxon>Endopterygota</taxon>
        <taxon>Coleoptera</taxon>
        <taxon>Polyphaga</taxon>
        <taxon>Cucujiformia</taxon>
        <taxon>Chrysomeloidea</taxon>
        <taxon>Cerambycidae</taxon>
        <taxon>Lepturinae</taxon>
        <taxon>Rhagiini</taxon>
        <taxon>Rhamnusium</taxon>
    </lineage>
</organism>
<comment type="caution">
    <text evidence="5">The sequence shown here is derived from an EMBL/GenBank/DDBJ whole genome shotgun (WGS) entry which is preliminary data.</text>
</comment>
<evidence type="ECO:0008006" key="7">
    <source>
        <dbReference type="Google" id="ProtNLM"/>
    </source>
</evidence>
<keyword evidence="2" id="KW-0378">Hydrolase</keyword>
<dbReference type="InterPro" id="IPR036265">
    <property type="entry name" value="HIT-like_sf"/>
</dbReference>
<sequence length="73" mass="8354">MQMDKLIYNGIKVLEGNGGDINDITLGFHRPPFNSVGHLHLHVISPTSQMSFLSRLIFKPNTWWFQSVSINRT</sequence>
<comment type="catalytic activity">
    <reaction evidence="3">
        <text>adenosine 5'-phosphoramidate + H2O = NH4(+) + AMP</text>
        <dbReference type="Rhea" id="RHEA:67916"/>
        <dbReference type="ChEBI" id="CHEBI:15377"/>
        <dbReference type="ChEBI" id="CHEBI:28938"/>
        <dbReference type="ChEBI" id="CHEBI:57890"/>
        <dbReference type="ChEBI" id="CHEBI:456215"/>
    </reaction>
</comment>
<accession>A0AAV8Z7Y5</accession>
<proteinExistence type="inferred from homology"/>
<dbReference type="Gene3D" id="3.30.428.10">
    <property type="entry name" value="HIT-like"/>
    <property type="match status" value="1"/>
</dbReference>
<dbReference type="PANTHER" id="PTHR12486:SF5">
    <property type="entry name" value="ADENOSINE 5'-MONOPHOSPHORAMIDASE HINT3"/>
    <property type="match status" value="1"/>
</dbReference>
<dbReference type="Pfam" id="PF11969">
    <property type="entry name" value="DcpS_C"/>
    <property type="match status" value="1"/>
</dbReference>
<keyword evidence="6" id="KW-1185">Reference proteome</keyword>
<keyword evidence="1" id="KW-0547">Nucleotide-binding</keyword>
<dbReference type="AlphaFoldDB" id="A0AAV8Z7Y5"/>
<evidence type="ECO:0000256" key="3">
    <source>
        <dbReference type="ARBA" id="ARBA00024472"/>
    </source>
</evidence>